<proteinExistence type="predicted"/>
<dbReference type="InterPro" id="IPR007247">
    <property type="entry name" value="Ureidogly_lyase"/>
</dbReference>
<dbReference type="GO" id="GO:0050385">
    <property type="term" value="F:ureidoglycolate lyase activity"/>
    <property type="evidence" value="ECO:0007669"/>
    <property type="project" value="UniProtKB-EC"/>
</dbReference>
<evidence type="ECO:0000313" key="6">
    <source>
        <dbReference type="Proteomes" id="UP000256542"/>
    </source>
</evidence>
<dbReference type="OrthoDB" id="9804602at2"/>
<keyword evidence="2" id="KW-0659">Purine metabolism</keyword>
<evidence type="ECO:0000256" key="4">
    <source>
        <dbReference type="ARBA" id="ARBA00047684"/>
    </source>
</evidence>
<protein>
    <submittedName>
        <fullName evidence="5">Ureidoglycolate lyase</fullName>
    </submittedName>
</protein>
<dbReference type="EMBL" id="QUNG01000012">
    <property type="protein sequence ID" value="REG81813.1"/>
    <property type="molecule type" value="Genomic_DNA"/>
</dbReference>
<dbReference type="InterPro" id="IPR024060">
    <property type="entry name" value="Ureidoglycolate_lyase_dom_sf"/>
</dbReference>
<dbReference type="PANTHER" id="PTHR21221">
    <property type="entry name" value="UREIDOGLYCOLATE HYDROLASE"/>
    <property type="match status" value="1"/>
</dbReference>
<dbReference type="SUPFAM" id="SSF51182">
    <property type="entry name" value="RmlC-like cupins"/>
    <property type="match status" value="1"/>
</dbReference>
<dbReference type="NCBIfam" id="NF009932">
    <property type="entry name" value="PRK13395.1"/>
    <property type="match status" value="1"/>
</dbReference>
<accession>A0A3E0DIE7</accession>
<dbReference type="InterPro" id="IPR011051">
    <property type="entry name" value="RmlC_Cupin_sf"/>
</dbReference>
<comment type="catalytic activity">
    <reaction evidence="4">
        <text>(S)-ureidoglycolate = urea + glyoxylate</text>
        <dbReference type="Rhea" id="RHEA:11304"/>
        <dbReference type="ChEBI" id="CHEBI:16199"/>
        <dbReference type="ChEBI" id="CHEBI:36655"/>
        <dbReference type="ChEBI" id="CHEBI:57296"/>
        <dbReference type="EC" id="4.3.2.3"/>
    </reaction>
</comment>
<gene>
    <name evidence="5" type="ORF">DFP81_11264</name>
</gene>
<keyword evidence="6" id="KW-1185">Reference proteome</keyword>
<dbReference type="GO" id="GO:0004848">
    <property type="term" value="F:ureidoglycolate hydrolase activity"/>
    <property type="evidence" value="ECO:0007669"/>
    <property type="project" value="InterPro"/>
</dbReference>
<dbReference type="GO" id="GO:0000256">
    <property type="term" value="P:allantoin catabolic process"/>
    <property type="evidence" value="ECO:0007669"/>
    <property type="project" value="InterPro"/>
</dbReference>
<dbReference type="Proteomes" id="UP000256542">
    <property type="component" value="Unassembled WGS sequence"/>
</dbReference>
<dbReference type="AlphaFoldDB" id="A0A3E0DIE7"/>
<name>A0A3E0DIE7_9GAMM</name>
<evidence type="ECO:0000256" key="3">
    <source>
        <dbReference type="ARBA" id="ARBA00023239"/>
    </source>
</evidence>
<evidence type="ECO:0000256" key="1">
    <source>
        <dbReference type="ARBA" id="ARBA00011738"/>
    </source>
</evidence>
<dbReference type="GO" id="GO:0006144">
    <property type="term" value="P:purine nucleobase metabolic process"/>
    <property type="evidence" value="ECO:0007669"/>
    <property type="project" value="UniProtKB-KW"/>
</dbReference>
<dbReference type="Pfam" id="PF04115">
    <property type="entry name" value="Ureidogly_lyase"/>
    <property type="match status" value="1"/>
</dbReference>
<evidence type="ECO:0000256" key="2">
    <source>
        <dbReference type="ARBA" id="ARBA00022631"/>
    </source>
</evidence>
<dbReference type="PANTHER" id="PTHR21221:SF1">
    <property type="entry name" value="UREIDOGLYCOLATE LYASE"/>
    <property type="match status" value="1"/>
</dbReference>
<keyword evidence="3 5" id="KW-0456">Lyase</keyword>
<dbReference type="InterPro" id="IPR047233">
    <property type="entry name" value="UAH_cupin"/>
</dbReference>
<dbReference type="PIRSF" id="PIRSF017306">
    <property type="entry name" value="Ureidogly_hydro"/>
    <property type="match status" value="1"/>
</dbReference>
<organism evidence="5 6">
    <name type="scientific">Marinomonas pollencensis</name>
    <dbReference type="NCBI Taxonomy" id="491954"/>
    <lineage>
        <taxon>Bacteria</taxon>
        <taxon>Pseudomonadati</taxon>
        <taxon>Pseudomonadota</taxon>
        <taxon>Gammaproteobacteria</taxon>
        <taxon>Oceanospirillales</taxon>
        <taxon>Oceanospirillaceae</taxon>
        <taxon>Marinomonas</taxon>
    </lineage>
</organism>
<sequence length="175" mass="18937">MVLIPEPLTAKAFAPFGDVIEANEAARSFLINGGTTERFHDLAVVTAEAEGQAGHEAARVGISVFRGQARTFPLTIGMLERHPKGSQAFMPLQDQAYFVVVAPQGENDKPDLGGLRLFYASSKQGVNYHQGTWHHPLLALSDNADFLVVDRIGGGPNCDEFFFPDDDPITIDAAL</sequence>
<dbReference type="Gene3D" id="2.60.120.480">
    <property type="entry name" value="Ureidoglycolate hydrolase"/>
    <property type="match status" value="1"/>
</dbReference>
<comment type="subunit">
    <text evidence="1">Homodimer.</text>
</comment>
<reference evidence="5 6" key="1">
    <citation type="submission" date="2018-08" db="EMBL/GenBank/DDBJ databases">
        <title>Genomic Encyclopedia of Type Strains, Phase III (KMG-III): the genomes of soil and plant-associated and newly described type strains.</title>
        <authorList>
            <person name="Whitman W."/>
        </authorList>
    </citation>
    <scope>NUCLEOTIDE SEQUENCE [LARGE SCALE GENOMIC DNA]</scope>
    <source>
        <strain evidence="5 6">CECT 7375</strain>
    </source>
</reference>
<evidence type="ECO:0000313" key="5">
    <source>
        <dbReference type="EMBL" id="REG81813.1"/>
    </source>
</evidence>
<dbReference type="RefSeq" id="WP_115898680.1">
    <property type="nucleotide sequence ID" value="NZ_QUNG01000012.1"/>
</dbReference>
<dbReference type="CDD" id="cd20298">
    <property type="entry name" value="cupin_UAH"/>
    <property type="match status" value="1"/>
</dbReference>
<comment type="caution">
    <text evidence="5">The sequence shown here is derived from an EMBL/GenBank/DDBJ whole genome shotgun (WGS) entry which is preliminary data.</text>
</comment>